<name>A0A7W9BPJ8_9SPHN</name>
<feature type="transmembrane region" description="Helical" evidence="6">
    <location>
        <begin position="113"/>
        <end position="140"/>
    </location>
</feature>
<dbReference type="RefSeq" id="WP_229673682.1">
    <property type="nucleotide sequence ID" value="NZ_BMJP01000001.1"/>
</dbReference>
<keyword evidence="5 6" id="KW-0472">Membrane</keyword>
<dbReference type="PANTHER" id="PTHR30213">
    <property type="entry name" value="INNER MEMBRANE PROTEIN YHJD"/>
    <property type="match status" value="1"/>
</dbReference>
<feature type="transmembrane region" description="Helical" evidence="6">
    <location>
        <begin position="42"/>
        <end position="70"/>
    </location>
</feature>
<evidence type="ECO:0000256" key="6">
    <source>
        <dbReference type="SAM" id="Phobius"/>
    </source>
</evidence>
<keyword evidence="3 6" id="KW-0812">Transmembrane</keyword>
<dbReference type="AlphaFoldDB" id="A0A7W9BPJ8"/>
<accession>A0A7W9BPJ8</accession>
<comment type="subcellular location">
    <subcellularLocation>
        <location evidence="1">Cell membrane</location>
        <topology evidence="1">Multi-pass membrane protein</topology>
    </subcellularLocation>
</comment>
<dbReference type="PANTHER" id="PTHR30213:SF0">
    <property type="entry name" value="UPF0761 MEMBRANE PROTEIN YIHY"/>
    <property type="match status" value="1"/>
</dbReference>
<organism evidence="7 8">
    <name type="scientific">Sphingomonas prati</name>
    <dbReference type="NCBI Taxonomy" id="1843237"/>
    <lineage>
        <taxon>Bacteria</taxon>
        <taxon>Pseudomonadati</taxon>
        <taxon>Pseudomonadota</taxon>
        <taxon>Alphaproteobacteria</taxon>
        <taxon>Sphingomonadales</taxon>
        <taxon>Sphingomonadaceae</taxon>
        <taxon>Sphingomonas</taxon>
    </lineage>
</organism>
<feature type="transmembrane region" description="Helical" evidence="6">
    <location>
        <begin position="197"/>
        <end position="217"/>
    </location>
</feature>
<dbReference type="NCBIfam" id="TIGR00765">
    <property type="entry name" value="yihY_not_rbn"/>
    <property type="match status" value="1"/>
</dbReference>
<sequence length="413" mass="42588">MTDTATVPDQRGRDATSPWRMPAKGWKDVLIRTYRETGRDNIGLIAAGVAFYAFLSIVPLLGAMVLSYGLVVEPATVLHDIRALAAVMPADAAKLIGEQLLNVVEASGGKKGFGLILALGLAFYGAMKAATAVITALDIAYEQEETRGFVKLNALALAITVGGVLTAIVAMIAIAAMAHLETLLPGLPAPVLWLGKMFSYLVMGAVGAAAAATLFRYGPDRDRAQWTWLTPGSLLSTVLWLALTAGFGVYVSNFGNYDATYGSLGAVVVLLTWIWLSSYVLLLGAELNSELEHQTSADTTRGPERAMGARGATVADSVAGGVVASRDVSLGEVAEPEVGSGAPAKAGTGVGRALVVAGVGSRAARVAGGGKAGMVPTLLVTAGLSCLRRERRAGVGVVLLAAGGGLAWLGRKR</sequence>
<protein>
    <submittedName>
        <fullName evidence="7">Membrane protein</fullName>
    </submittedName>
</protein>
<feature type="transmembrane region" description="Helical" evidence="6">
    <location>
        <begin position="229"/>
        <end position="251"/>
    </location>
</feature>
<dbReference type="InterPro" id="IPR017039">
    <property type="entry name" value="Virul_fac_BrkB"/>
</dbReference>
<evidence type="ECO:0000256" key="1">
    <source>
        <dbReference type="ARBA" id="ARBA00004651"/>
    </source>
</evidence>
<gene>
    <name evidence="7" type="ORF">FHS99_000224</name>
</gene>
<evidence type="ECO:0000256" key="4">
    <source>
        <dbReference type="ARBA" id="ARBA00022989"/>
    </source>
</evidence>
<proteinExistence type="predicted"/>
<dbReference type="GO" id="GO:0005886">
    <property type="term" value="C:plasma membrane"/>
    <property type="evidence" value="ECO:0007669"/>
    <property type="project" value="UniProtKB-SubCell"/>
</dbReference>
<evidence type="ECO:0000256" key="2">
    <source>
        <dbReference type="ARBA" id="ARBA00022475"/>
    </source>
</evidence>
<dbReference type="EMBL" id="JACIJR010000001">
    <property type="protein sequence ID" value="MBB5727768.1"/>
    <property type="molecule type" value="Genomic_DNA"/>
</dbReference>
<feature type="transmembrane region" description="Helical" evidence="6">
    <location>
        <begin position="393"/>
        <end position="410"/>
    </location>
</feature>
<keyword evidence="4 6" id="KW-1133">Transmembrane helix</keyword>
<reference evidence="7 8" key="1">
    <citation type="submission" date="2020-08" db="EMBL/GenBank/DDBJ databases">
        <title>Genomic Encyclopedia of Type Strains, Phase IV (KMG-IV): sequencing the most valuable type-strain genomes for metagenomic binning, comparative biology and taxonomic classification.</title>
        <authorList>
            <person name="Goeker M."/>
        </authorList>
    </citation>
    <scope>NUCLEOTIDE SEQUENCE [LARGE SCALE GENOMIC DNA]</scope>
    <source>
        <strain evidence="7 8">DSM 103336</strain>
    </source>
</reference>
<keyword evidence="8" id="KW-1185">Reference proteome</keyword>
<evidence type="ECO:0000313" key="8">
    <source>
        <dbReference type="Proteomes" id="UP000546701"/>
    </source>
</evidence>
<evidence type="ECO:0000256" key="5">
    <source>
        <dbReference type="ARBA" id="ARBA00023136"/>
    </source>
</evidence>
<dbReference type="Proteomes" id="UP000546701">
    <property type="component" value="Unassembled WGS sequence"/>
</dbReference>
<evidence type="ECO:0000256" key="3">
    <source>
        <dbReference type="ARBA" id="ARBA00022692"/>
    </source>
</evidence>
<dbReference type="Pfam" id="PF03631">
    <property type="entry name" value="Virul_fac_BrkB"/>
    <property type="match status" value="1"/>
</dbReference>
<feature type="transmembrane region" description="Helical" evidence="6">
    <location>
        <begin position="263"/>
        <end position="285"/>
    </location>
</feature>
<keyword evidence="2" id="KW-1003">Cell membrane</keyword>
<feature type="transmembrane region" description="Helical" evidence="6">
    <location>
        <begin position="152"/>
        <end position="177"/>
    </location>
</feature>
<comment type="caution">
    <text evidence="7">The sequence shown here is derived from an EMBL/GenBank/DDBJ whole genome shotgun (WGS) entry which is preliminary data.</text>
</comment>
<evidence type="ECO:0000313" key="7">
    <source>
        <dbReference type="EMBL" id="MBB5727768.1"/>
    </source>
</evidence>